<keyword evidence="4 6" id="KW-1133">Transmembrane helix</keyword>
<dbReference type="PANTHER" id="PTHR36570">
    <property type="entry name" value="DISULFIDE BOND FORMATION PROTEIN B"/>
    <property type="match status" value="1"/>
</dbReference>
<feature type="transmembrane region" description="Helical" evidence="6">
    <location>
        <begin position="144"/>
        <end position="165"/>
    </location>
</feature>
<accession>A0A286E6P5</accession>
<feature type="transmembrane region" description="Helical" evidence="6">
    <location>
        <begin position="72"/>
        <end position="90"/>
    </location>
</feature>
<keyword evidence="3 6" id="KW-0812">Transmembrane</keyword>
<comment type="subcellular location">
    <subcellularLocation>
        <location evidence="1">Cell membrane</location>
        <topology evidence="1">Multi-pass membrane protein</topology>
    </subcellularLocation>
</comment>
<reference evidence="7 8" key="1">
    <citation type="submission" date="2017-09" db="EMBL/GenBank/DDBJ databases">
        <authorList>
            <person name="Ehlers B."/>
            <person name="Leendertz F.H."/>
        </authorList>
    </citation>
    <scope>NUCLEOTIDE SEQUENCE [LARGE SCALE GENOMIC DNA]</scope>
    <source>
        <strain evidence="7 8">DSM 16848</strain>
    </source>
</reference>
<dbReference type="GO" id="GO:0006457">
    <property type="term" value="P:protein folding"/>
    <property type="evidence" value="ECO:0007669"/>
    <property type="project" value="InterPro"/>
</dbReference>
<name>A0A286E6P5_9NEIS</name>
<evidence type="ECO:0000313" key="7">
    <source>
        <dbReference type="EMBL" id="SOD66563.1"/>
    </source>
</evidence>
<organism evidence="7 8">
    <name type="scientific">Alysiella filiformis DSM 16848</name>
    <dbReference type="NCBI Taxonomy" id="1120981"/>
    <lineage>
        <taxon>Bacteria</taxon>
        <taxon>Pseudomonadati</taxon>
        <taxon>Pseudomonadota</taxon>
        <taxon>Betaproteobacteria</taxon>
        <taxon>Neisseriales</taxon>
        <taxon>Neisseriaceae</taxon>
        <taxon>Alysiella</taxon>
    </lineage>
</organism>
<proteinExistence type="predicted"/>
<evidence type="ECO:0000313" key="8">
    <source>
        <dbReference type="Proteomes" id="UP000219669"/>
    </source>
</evidence>
<dbReference type="Pfam" id="PF02600">
    <property type="entry name" value="DsbB"/>
    <property type="match status" value="1"/>
</dbReference>
<sequence length="180" mass="20021">MHNIRMLKEYRLAVWTVLWVSALGVAASFTAQYAFGMNPCVMCIQQRVALIGVAVLAWAMLLLDLEVINRKIAAFVAIAAPAVFGLYIAAKQIHLQSLPLMEQPSCGAPWTFRLRGAPFFEWYEPIIRGTGACGEVYKVLGVPLAWWSAAFFSAVLILLLASLWISSLPEPKKYIARFDD</sequence>
<keyword evidence="2" id="KW-1003">Cell membrane</keyword>
<dbReference type="Gene3D" id="1.20.1550.10">
    <property type="entry name" value="DsbB-like"/>
    <property type="match status" value="1"/>
</dbReference>
<dbReference type="InterPro" id="IPR050183">
    <property type="entry name" value="DsbB"/>
</dbReference>
<protein>
    <submittedName>
        <fullName evidence="7">Thiol:disulfide interchange protein DsbB</fullName>
    </submittedName>
</protein>
<dbReference type="InterPro" id="IPR023380">
    <property type="entry name" value="DsbB-like_sf"/>
</dbReference>
<keyword evidence="5 6" id="KW-0472">Membrane</keyword>
<evidence type="ECO:0000256" key="4">
    <source>
        <dbReference type="ARBA" id="ARBA00022989"/>
    </source>
</evidence>
<dbReference type="AlphaFoldDB" id="A0A286E6P5"/>
<dbReference type="Proteomes" id="UP000219669">
    <property type="component" value="Unassembled WGS sequence"/>
</dbReference>
<dbReference type="SUPFAM" id="SSF158442">
    <property type="entry name" value="DsbB-like"/>
    <property type="match status" value="1"/>
</dbReference>
<keyword evidence="8" id="KW-1185">Reference proteome</keyword>
<evidence type="ECO:0000256" key="5">
    <source>
        <dbReference type="ARBA" id="ARBA00023136"/>
    </source>
</evidence>
<dbReference type="EMBL" id="OCNF01000004">
    <property type="protein sequence ID" value="SOD66563.1"/>
    <property type="molecule type" value="Genomic_DNA"/>
</dbReference>
<evidence type="ECO:0000256" key="3">
    <source>
        <dbReference type="ARBA" id="ARBA00022692"/>
    </source>
</evidence>
<feature type="transmembrane region" description="Helical" evidence="6">
    <location>
        <begin position="12"/>
        <end position="35"/>
    </location>
</feature>
<dbReference type="GO" id="GO:0005886">
    <property type="term" value="C:plasma membrane"/>
    <property type="evidence" value="ECO:0007669"/>
    <property type="project" value="UniProtKB-SubCell"/>
</dbReference>
<evidence type="ECO:0000256" key="1">
    <source>
        <dbReference type="ARBA" id="ARBA00004651"/>
    </source>
</evidence>
<evidence type="ECO:0000256" key="6">
    <source>
        <dbReference type="SAM" id="Phobius"/>
    </source>
</evidence>
<feature type="transmembrane region" description="Helical" evidence="6">
    <location>
        <begin position="47"/>
        <end position="65"/>
    </location>
</feature>
<dbReference type="InterPro" id="IPR003752">
    <property type="entry name" value="DiS_bond_form_DsbB/BdbC"/>
</dbReference>
<gene>
    <name evidence="7" type="ORF">SAMN02746062_00649</name>
</gene>
<dbReference type="GO" id="GO:0015035">
    <property type="term" value="F:protein-disulfide reductase activity"/>
    <property type="evidence" value="ECO:0007669"/>
    <property type="project" value="InterPro"/>
</dbReference>
<dbReference type="PANTHER" id="PTHR36570:SF3">
    <property type="entry name" value="DISULFIDE BOND FORMATION PROTEIN B"/>
    <property type="match status" value="1"/>
</dbReference>
<evidence type="ECO:0000256" key="2">
    <source>
        <dbReference type="ARBA" id="ARBA00022475"/>
    </source>
</evidence>